<organism evidence="1 2">
    <name type="scientific">Aminirod propionatiphilus</name>
    <dbReference type="NCBI Taxonomy" id="3415223"/>
    <lineage>
        <taxon>Bacteria</taxon>
        <taxon>Thermotogati</taxon>
        <taxon>Synergistota</taxon>
        <taxon>Synergistia</taxon>
        <taxon>Synergistales</taxon>
        <taxon>Aminiphilaceae</taxon>
        <taxon>Aminirod</taxon>
    </lineage>
</organism>
<evidence type="ECO:0000313" key="1">
    <source>
        <dbReference type="EMBL" id="QVL36719.1"/>
    </source>
</evidence>
<reference evidence="1" key="1">
    <citation type="submission" date="2021-05" db="EMBL/GenBank/DDBJ databases">
        <title>An isolated secondary fermenter in methanogenic hydrocarbon-degrading communities.</title>
        <authorList>
            <person name="Liu Y.-F."/>
            <person name="Liu Z.-l."/>
        </authorList>
    </citation>
    <scope>NUCLEOTIDE SEQUENCE</scope>
    <source>
        <strain evidence="1">L-13</strain>
    </source>
</reference>
<sequence>MPKAIVVLASTSRDKLRELRPLLAPLSLDLVAGPTLASLDVDETADSFIGNALLKARAWHVLTGLPALADDSGLEVEALGGAPGILSARVAPDDGSRIAWLLDRMREQRHRRARFVAALALVAGDRCWTATGYCRGTLAEAPRGEGGFGYDPLFVPEGQTRTFAEMKEEEKGGYSHRGIASRLLVGRLSDPFVIQYLLDCYRNVARGF</sequence>
<name>A0ACD1DX79_9BACT</name>
<dbReference type="Proteomes" id="UP000682204">
    <property type="component" value="Chromosome"/>
</dbReference>
<dbReference type="EMBL" id="CP074691">
    <property type="protein sequence ID" value="QVL36719.1"/>
    <property type="molecule type" value="Genomic_DNA"/>
</dbReference>
<proteinExistence type="predicted"/>
<gene>
    <name evidence="1" type="ORF">KIH16_02645</name>
</gene>
<protein>
    <submittedName>
        <fullName evidence="1">Non-canonical purine NTP pyrophosphatase</fullName>
    </submittedName>
</protein>
<evidence type="ECO:0000313" key="2">
    <source>
        <dbReference type="Proteomes" id="UP000682204"/>
    </source>
</evidence>
<keyword evidence="2" id="KW-1185">Reference proteome</keyword>
<accession>A0ACD1DX79</accession>